<name>A0A1X9M0F2_9MICO</name>
<reference evidence="1 2" key="1">
    <citation type="submission" date="2017-04" db="EMBL/GenBank/DDBJ databases">
        <authorList>
            <person name="Afonso C.L."/>
            <person name="Miller P.J."/>
            <person name="Scott M.A."/>
            <person name="Spackman E."/>
            <person name="Goraichik I."/>
            <person name="Dimitrov K.M."/>
            <person name="Suarez D.L."/>
            <person name="Swayne D.E."/>
        </authorList>
    </citation>
    <scope>NUCLEOTIDE SEQUENCE [LARGE SCALE GENOMIC DNA]</scope>
    <source>
        <strain evidence="2">XA(T)</strain>
        <plasmid evidence="2">Plasmid unnamed2</plasmid>
    </source>
</reference>
<keyword evidence="2" id="KW-1185">Reference proteome</keyword>
<dbReference type="EMBL" id="CP020717">
    <property type="protein sequence ID" value="ARJ07790.1"/>
    <property type="molecule type" value="Genomic_DNA"/>
</dbReference>
<dbReference type="Proteomes" id="UP000192775">
    <property type="component" value="Plasmid unnamed2"/>
</dbReference>
<dbReference type="KEGG" id="cphy:B5808_20585"/>
<dbReference type="RefSeq" id="WP_085021922.1">
    <property type="nucleotide sequence ID" value="NZ_BMHD01000004.1"/>
</dbReference>
<keyword evidence="1" id="KW-0614">Plasmid</keyword>
<dbReference type="AlphaFoldDB" id="A0A1X9M0F2"/>
<evidence type="ECO:0000313" key="1">
    <source>
        <dbReference type="EMBL" id="ARJ07790.1"/>
    </source>
</evidence>
<sequence>MAVTFSSSADKHGIDRADALLAIRTRLVHVQKFDDARDGGPRPDLFIGRASDGTMLEVMAVVTPPRDLFIFHVMPLRRKTWDRVKGSRG</sequence>
<gene>
    <name evidence="1" type="ORF">B5808_20585</name>
</gene>
<protein>
    <submittedName>
        <fullName evidence="1">Uncharacterized protein</fullName>
    </submittedName>
</protein>
<organism evidence="1 2">
    <name type="scientific">Cnuibacter physcomitrellae</name>
    <dbReference type="NCBI Taxonomy" id="1619308"/>
    <lineage>
        <taxon>Bacteria</taxon>
        <taxon>Bacillati</taxon>
        <taxon>Actinomycetota</taxon>
        <taxon>Actinomycetes</taxon>
        <taxon>Micrococcales</taxon>
        <taxon>Microbacteriaceae</taxon>
        <taxon>Cnuibacter</taxon>
    </lineage>
</organism>
<evidence type="ECO:0000313" key="2">
    <source>
        <dbReference type="Proteomes" id="UP000192775"/>
    </source>
</evidence>
<proteinExistence type="predicted"/>
<accession>A0A1X9M0F2</accession>
<geneLocation type="plasmid" evidence="1">
    <name>unnamed2</name>
</geneLocation>